<gene>
    <name evidence="1" type="ORF">AB6713_08980</name>
</gene>
<protein>
    <submittedName>
        <fullName evidence="1">Uncharacterized protein</fullName>
    </submittedName>
</protein>
<evidence type="ECO:0000313" key="2">
    <source>
        <dbReference type="Proteomes" id="UP001566331"/>
    </source>
</evidence>
<name>A0ABV4HPT5_9GAMM</name>
<dbReference type="EMBL" id="JBFWIC010000009">
    <property type="protein sequence ID" value="MEZ0474751.1"/>
    <property type="molecule type" value="Genomic_DNA"/>
</dbReference>
<proteinExistence type="predicted"/>
<evidence type="ECO:0000313" key="1">
    <source>
        <dbReference type="EMBL" id="MEZ0474751.1"/>
    </source>
</evidence>
<reference evidence="1 2" key="1">
    <citation type="submission" date="2024-07" db="EMBL/GenBank/DDBJ databases">
        <title>Luteimonas salilacus sp. nov., isolated from the shore soil of Salt Lake in Tibet of China.</title>
        <authorList>
            <person name="Zhang X."/>
            <person name="Li A."/>
        </authorList>
    </citation>
    <scope>NUCLEOTIDE SEQUENCE [LARGE SCALE GENOMIC DNA]</scope>
    <source>
        <strain evidence="1 2">B3-2-R+30</strain>
    </source>
</reference>
<dbReference type="RefSeq" id="WP_370565544.1">
    <property type="nucleotide sequence ID" value="NZ_JBFWIB010000018.1"/>
</dbReference>
<accession>A0ABV4HPT5</accession>
<organism evidence="1 2">
    <name type="scientific">Luteimonas salinilitoris</name>
    <dbReference type="NCBI Taxonomy" id="3237697"/>
    <lineage>
        <taxon>Bacteria</taxon>
        <taxon>Pseudomonadati</taxon>
        <taxon>Pseudomonadota</taxon>
        <taxon>Gammaproteobacteria</taxon>
        <taxon>Lysobacterales</taxon>
        <taxon>Lysobacteraceae</taxon>
        <taxon>Luteimonas</taxon>
    </lineage>
</organism>
<dbReference type="Proteomes" id="UP001566331">
    <property type="component" value="Unassembled WGS sequence"/>
</dbReference>
<keyword evidence="2" id="KW-1185">Reference proteome</keyword>
<sequence length="162" mass="18206">MINRYLRASSMRLGGLSIALWVIFSGFPFSQNAVAQTSGIDRISGRYEYVRYVFLTPDGFQGNLSDLGASEAVLEISPDMSMKLLLKMANGSTKVERAHISYLQVMGDHGYWLAKWKDVSGFVRGEFELGDDTIDYVVDFTDQNGLDRVGMQERATLKRIMD</sequence>
<comment type="caution">
    <text evidence="1">The sequence shown here is derived from an EMBL/GenBank/DDBJ whole genome shotgun (WGS) entry which is preliminary data.</text>
</comment>